<name>A0ABQ9FKT8_TEGGR</name>
<evidence type="ECO:0000313" key="2">
    <source>
        <dbReference type="EMBL" id="KAJ8317894.1"/>
    </source>
</evidence>
<protein>
    <submittedName>
        <fullName evidence="2">Uncharacterized protein</fullName>
    </submittedName>
</protein>
<gene>
    <name evidence="2" type="ORF">KUTeg_002985</name>
</gene>
<evidence type="ECO:0000313" key="3">
    <source>
        <dbReference type="Proteomes" id="UP001217089"/>
    </source>
</evidence>
<keyword evidence="1" id="KW-0812">Transmembrane</keyword>
<sequence>MNGHMPLCLHWHLTEMMYKFMVMIVFYFQMMKQHKEMMKERSEETEEERVFIIKHTSLTVRSRVLYRGG</sequence>
<reference evidence="2 3" key="1">
    <citation type="submission" date="2022-12" db="EMBL/GenBank/DDBJ databases">
        <title>Chromosome-level genome of Tegillarca granosa.</title>
        <authorList>
            <person name="Kim J."/>
        </authorList>
    </citation>
    <scope>NUCLEOTIDE SEQUENCE [LARGE SCALE GENOMIC DNA]</scope>
    <source>
        <strain evidence="2">Teg-2019</strain>
        <tissue evidence="2">Adductor muscle</tissue>
    </source>
</reference>
<dbReference type="EMBL" id="JARBDR010000214">
    <property type="protein sequence ID" value="KAJ8317894.1"/>
    <property type="molecule type" value="Genomic_DNA"/>
</dbReference>
<keyword evidence="1" id="KW-1133">Transmembrane helix</keyword>
<comment type="caution">
    <text evidence="2">The sequence shown here is derived from an EMBL/GenBank/DDBJ whole genome shotgun (WGS) entry which is preliminary data.</text>
</comment>
<keyword evidence="1" id="KW-0472">Membrane</keyword>
<keyword evidence="3" id="KW-1185">Reference proteome</keyword>
<dbReference type="Proteomes" id="UP001217089">
    <property type="component" value="Unassembled WGS sequence"/>
</dbReference>
<accession>A0ABQ9FKT8</accession>
<evidence type="ECO:0000256" key="1">
    <source>
        <dbReference type="SAM" id="Phobius"/>
    </source>
</evidence>
<organism evidence="2 3">
    <name type="scientific">Tegillarca granosa</name>
    <name type="common">Malaysian cockle</name>
    <name type="synonym">Anadara granosa</name>
    <dbReference type="NCBI Taxonomy" id="220873"/>
    <lineage>
        <taxon>Eukaryota</taxon>
        <taxon>Metazoa</taxon>
        <taxon>Spiralia</taxon>
        <taxon>Lophotrochozoa</taxon>
        <taxon>Mollusca</taxon>
        <taxon>Bivalvia</taxon>
        <taxon>Autobranchia</taxon>
        <taxon>Pteriomorphia</taxon>
        <taxon>Arcoida</taxon>
        <taxon>Arcoidea</taxon>
        <taxon>Arcidae</taxon>
        <taxon>Tegillarca</taxon>
    </lineage>
</organism>
<feature type="transmembrane region" description="Helical" evidence="1">
    <location>
        <begin position="12"/>
        <end position="31"/>
    </location>
</feature>
<proteinExistence type="predicted"/>